<dbReference type="Proteomes" id="UP000092665">
    <property type="component" value="Unassembled WGS sequence"/>
</dbReference>
<sequence>MSPKNNFKYFSTGNNANVVNQEKYEKILSFYAGFLPNNIPNHLLNKALRQSPIIISVVANFIATQSGDNVLDDGDIVKLNTQLNKESEQKITTKISNYVLKKLQNLAEVYLSGGLPDIRKSKPHNLAFNHIMRAA</sequence>
<evidence type="ECO:0000313" key="2">
    <source>
        <dbReference type="Proteomes" id="UP000092665"/>
    </source>
</evidence>
<dbReference type="PATRIC" id="fig|29488.15.peg.540"/>
<reference evidence="2" key="1">
    <citation type="submission" date="2015-11" db="EMBL/GenBank/DDBJ databases">
        <authorList>
            <person name="Tobias N.J."/>
            <person name="Mishra B."/>
            <person name="Gupta D.K."/>
            <person name="Thines M."/>
            <person name="Stinear T.P."/>
            <person name="Bode H.B."/>
        </authorList>
    </citation>
    <scope>NUCLEOTIDE SEQUENCE [LARGE SCALE GENOMIC DNA]</scope>
    <source>
        <strain evidence="2">PB45.5</strain>
    </source>
</reference>
<gene>
    <name evidence="1" type="ORF">Phpb_00484</name>
</gene>
<dbReference type="EMBL" id="LOIC01000018">
    <property type="protein sequence ID" value="OCA55986.1"/>
    <property type="molecule type" value="Genomic_DNA"/>
</dbReference>
<dbReference type="RefSeq" id="WP_065389016.1">
    <property type="nucleotide sequence ID" value="NZ_CAWMQN010000018.1"/>
</dbReference>
<keyword evidence="2" id="KW-1185">Reference proteome</keyword>
<dbReference type="AlphaFoldDB" id="A0A1B8YLK9"/>
<name>A0A1B8YLK9_9GAMM</name>
<proteinExistence type="predicted"/>
<protein>
    <submittedName>
        <fullName evidence="1">Uncharacterized protein</fullName>
    </submittedName>
</protein>
<comment type="caution">
    <text evidence="1">The sequence shown here is derived from an EMBL/GenBank/DDBJ whole genome shotgun (WGS) entry which is preliminary data.</text>
</comment>
<accession>A0A1B8YLK9</accession>
<evidence type="ECO:0000313" key="1">
    <source>
        <dbReference type="EMBL" id="OCA55986.1"/>
    </source>
</evidence>
<organism evidence="1 2">
    <name type="scientific">Photorhabdus namnaonensis</name>
    <dbReference type="NCBI Taxonomy" id="1851568"/>
    <lineage>
        <taxon>Bacteria</taxon>
        <taxon>Pseudomonadati</taxon>
        <taxon>Pseudomonadota</taxon>
        <taxon>Gammaproteobacteria</taxon>
        <taxon>Enterobacterales</taxon>
        <taxon>Morganellaceae</taxon>
        <taxon>Photorhabdus</taxon>
    </lineage>
</organism>